<gene>
    <name evidence="2" type="ORF">BGW36DRAFT_398776</name>
</gene>
<feature type="signal peptide" evidence="1">
    <location>
        <begin position="1"/>
        <end position="18"/>
    </location>
</feature>
<proteinExistence type="predicted"/>
<dbReference type="SUPFAM" id="SSF64518">
    <property type="entry name" value="Phase 1 flagellin"/>
    <property type="match status" value="1"/>
</dbReference>
<sequence length="208" mass="20634">MKFSGIAASLALAGAVSAAAIPRDTTLSNTVDGVLNQVNTLLNQIEPAASNAVQAVDGTLDLSAIQDTLNSIKEQLGGVQGLLPALPVGIKRGLADGVTGAAGSAVGTVESAASPVVNTVEQVAGPVVGEVTSTVKRDVVSNALNTVTGVLSNPLNTVDSLVPLANNLCSGIQNTVPLTQTVTELTALTQGLASVAQLPLALVQLPSA</sequence>
<evidence type="ECO:0000313" key="2">
    <source>
        <dbReference type="EMBL" id="KAH8695571.1"/>
    </source>
</evidence>
<organism evidence="2 3">
    <name type="scientific">Talaromyces proteolyticus</name>
    <dbReference type="NCBI Taxonomy" id="1131652"/>
    <lineage>
        <taxon>Eukaryota</taxon>
        <taxon>Fungi</taxon>
        <taxon>Dikarya</taxon>
        <taxon>Ascomycota</taxon>
        <taxon>Pezizomycotina</taxon>
        <taxon>Eurotiomycetes</taxon>
        <taxon>Eurotiomycetidae</taxon>
        <taxon>Eurotiales</taxon>
        <taxon>Trichocomaceae</taxon>
        <taxon>Talaromyces</taxon>
        <taxon>Talaromyces sect. Bacilispori</taxon>
    </lineage>
</organism>
<dbReference type="GeneID" id="70248732"/>
<keyword evidence="3" id="KW-1185">Reference proteome</keyword>
<comment type="caution">
    <text evidence="2">The sequence shown here is derived from an EMBL/GenBank/DDBJ whole genome shotgun (WGS) entry which is preliminary data.</text>
</comment>
<evidence type="ECO:0000313" key="3">
    <source>
        <dbReference type="Proteomes" id="UP001201262"/>
    </source>
</evidence>
<dbReference type="RefSeq" id="XP_046070713.1">
    <property type="nucleotide sequence ID" value="XM_046218445.1"/>
</dbReference>
<evidence type="ECO:0000256" key="1">
    <source>
        <dbReference type="SAM" id="SignalP"/>
    </source>
</evidence>
<dbReference type="Proteomes" id="UP001201262">
    <property type="component" value="Unassembled WGS sequence"/>
</dbReference>
<dbReference type="EMBL" id="JAJTJA010000008">
    <property type="protein sequence ID" value="KAH8695571.1"/>
    <property type="molecule type" value="Genomic_DNA"/>
</dbReference>
<feature type="chain" id="PRO_5042018668" evidence="1">
    <location>
        <begin position="19"/>
        <end position="208"/>
    </location>
</feature>
<keyword evidence="1" id="KW-0732">Signal</keyword>
<protein>
    <submittedName>
        <fullName evidence="2">Uncharacterized protein</fullName>
    </submittedName>
</protein>
<reference evidence="2" key="1">
    <citation type="submission" date="2021-12" db="EMBL/GenBank/DDBJ databases">
        <title>Convergent genome expansion in fungi linked to evolution of root-endophyte symbiosis.</title>
        <authorList>
            <consortium name="DOE Joint Genome Institute"/>
            <person name="Ke Y.-H."/>
            <person name="Bonito G."/>
            <person name="Liao H.-L."/>
            <person name="Looney B."/>
            <person name="Rojas-Flechas A."/>
            <person name="Nash J."/>
            <person name="Hameed K."/>
            <person name="Schadt C."/>
            <person name="Martin F."/>
            <person name="Crous P.W."/>
            <person name="Miettinen O."/>
            <person name="Magnuson J.K."/>
            <person name="Labbe J."/>
            <person name="Jacobson D."/>
            <person name="Doktycz M.J."/>
            <person name="Veneault-Fourrey C."/>
            <person name="Kuo A."/>
            <person name="Mondo S."/>
            <person name="Calhoun S."/>
            <person name="Riley R."/>
            <person name="Ohm R."/>
            <person name="LaButti K."/>
            <person name="Andreopoulos B."/>
            <person name="Pangilinan J."/>
            <person name="Nolan M."/>
            <person name="Tritt A."/>
            <person name="Clum A."/>
            <person name="Lipzen A."/>
            <person name="Daum C."/>
            <person name="Barry K."/>
            <person name="Grigoriev I.V."/>
            <person name="Vilgalys R."/>
        </authorList>
    </citation>
    <scope>NUCLEOTIDE SEQUENCE</scope>
    <source>
        <strain evidence="2">PMI_201</strain>
    </source>
</reference>
<name>A0AAD4KRV2_9EURO</name>
<accession>A0AAD4KRV2</accession>
<dbReference type="AlphaFoldDB" id="A0AAD4KRV2"/>